<name>A0A067L5H6_JATCU</name>
<dbReference type="Proteomes" id="UP000027138">
    <property type="component" value="Unassembled WGS sequence"/>
</dbReference>
<evidence type="ECO:0000313" key="2">
    <source>
        <dbReference type="EMBL" id="KDP43672.1"/>
    </source>
</evidence>
<dbReference type="OrthoDB" id="812961at2759"/>
<gene>
    <name evidence="2" type="ORF">JCGZ_24130</name>
</gene>
<reference evidence="2 3" key="1">
    <citation type="journal article" date="2014" name="PLoS ONE">
        <title>Global Analysis of Gene Expression Profiles in Physic Nut (Jatropha curcas L.) Seedlings Exposed to Salt Stress.</title>
        <authorList>
            <person name="Zhang L."/>
            <person name="Zhang C."/>
            <person name="Wu P."/>
            <person name="Chen Y."/>
            <person name="Li M."/>
            <person name="Jiang H."/>
            <person name="Wu G."/>
        </authorList>
    </citation>
    <scope>NUCLEOTIDE SEQUENCE [LARGE SCALE GENOMIC DNA]</scope>
    <source>
        <strain evidence="3">cv. GZQX0401</strain>
        <tissue evidence="2">Young leaves</tissue>
    </source>
</reference>
<feature type="compositionally biased region" description="Acidic residues" evidence="1">
    <location>
        <begin position="72"/>
        <end position="87"/>
    </location>
</feature>
<proteinExistence type="predicted"/>
<dbReference type="EMBL" id="KK914263">
    <property type="protein sequence ID" value="KDP43672.1"/>
    <property type="molecule type" value="Genomic_DNA"/>
</dbReference>
<sequence length="95" mass="10816">MAFVGKDEIFDMRNEMISLEILESSLERSPVPDLCMKVWYLPVLELPETGYMKEATLVVVRPVDGVLRNGSDDYDVDDDDGGELFFEGEEHEKSI</sequence>
<feature type="region of interest" description="Disordered" evidence="1">
    <location>
        <begin position="71"/>
        <end position="95"/>
    </location>
</feature>
<evidence type="ECO:0000256" key="1">
    <source>
        <dbReference type="SAM" id="MobiDB-lite"/>
    </source>
</evidence>
<organism evidence="2 3">
    <name type="scientific">Jatropha curcas</name>
    <name type="common">Barbados nut</name>
    <dbReference type="NCBI Taxonomy" id="180498"/>
    <lineage>
        <taxon>Eukaryota</taxon>
        <taxon>Viridiplantae</taxon>
        <taxon>Streptophyta</taxon>
        <taxon>Embryophyta</taxon>
        <taxon>Tracheophyta</taxon>
        <taxon>Spermatophyta</taxon>
        <taxon>Magnoliopsida</taxon>
        <taxon>eudicotyledons</taxon>
        <taxon>Gunneridae</taxon>
        <taxon>Pentapetalae</taxon>
        <taxon>rosids</taxon>
        <taxon>fabids</taxon>
        <taxon>Malpighiales</taxon>
        <taxon>Euphorbiaceae</taxon>
        <taxon>Crotonoideae</taxon>
        <taxon>Jatropheae</taxon>
        <taxon>Jatropha</taxon>
    </lineage>
</organism>
<dbReference type="AlphaFoldDB" id="A0A067L5H6"/>
<accession>A0A067L5H6</accession>
<evidence type="ECO:0000313" key="3">
    <source>
        <dbReference type="Proteomes" id="UP000027138"/>
    </source>
</evidence>
<protein>
    <submittedName>
        <fullName evidence="2">Uncharacterized protein</fullName>
    </submittedName>
</protein>
<keyword evidence="3" id="KW-1185">Reference proteome</keyword>